<feature type="domain" description="Spt4/RpoE2 zinc finger" evidence="13">
    <location>
        <begin position="13"/>
        <end position="90"/>
    </location>
</feature>
<dbReference type="InterPro" id="IPR009287">
    <property type="entry name" value="Spt4"/>
</dbReference>
<comment type="function">
    <text evidence="12">Component of the DRB sensitivity-inducing factor complex (DSIF complex), which regulates transcription elongation by RNA polymerase II.</text>
</comment>
<evidence type="ECO:0000259" key="13">
    <source>
        <dbReference type="SMART" id="SM01389"/>
    </source>
</evidence>
<keyword evidence="7" id="KW-0862">Zinc</keyword>
<dbReference type="SMART" id="SM01389">
    <property type="entry name" value="Spt4"/>
    <property type="match status" value="1"/>
</dbReference>
<dbReference type="GO" id="GO:0008270">
    <property type="term" value="F:zinc ion binding"/>
    <property type="evidence" value="ECO:0007669"/>
    <property type="project" value="UniProtKB-KW"/>
</dbReference>
<name>A0A913Y938_EXADI</name>
<keyword evidence="10 12" id="KW-0804">Transcription</keyword>
<dbReference type="CDD" id="cd07973">
    <property type="entry name" value="Spt4"/>
    <property type="match status" value="1"/>
</dbReference>
<comment type="subcellular location">
    <subcellularLocation>
        <location evidence="1 12">Nucleus</location>
    </subcellularLocation>
</comment>
<dbReference type="AlphaFoldDB" id="A0A913Y938"/>
<dbReference type="InterPro" id="IPR038510">
    <property type="entry name" value="Spt4_sf"/>
</dbReference>
<keyword evidence="4" id="KW-0678">Repressor</keyword>
<keyword evidence="8" id="KW-0805">Transcription regulation</keyword>
<dbReference type="Pfam" id="PF06093">
    <property type="entry name" value="Spt4"/>
    <property type="match status" value="1"/>
</dbReference>
<evidence type="ECO:0000256" key="5">
    <source>
        <dbReference type="ARBA" id="ARBA00022723"/>
    </source>
</evidence>
<dbReference type="InterPro" id="IPR029040">
    <property type="entry name" value="RPABC4/Spt4"/>
</dbReference>
<accession>A0A913Y938</accession>
<dbReference type="GO" id="GO:0140673">
    <property type="term" value="P:transcription elongation-coupled chromatin remodeling"/>
    <property type="evidence" value="ECO:0007669"/>
    <property type="project" value="InterPro"/>
</dbReference>
<dbReference type="Gene3D" id="3.30.40.210">
    <property type="match status" value="1"/>
</dbReference>
<keyword evidence="5" id="KW-0479">Metal-binding</keyword>
<evidence type="ECO:0000256" key="10">
    <source>
        <dbReference type="ARBA" id="ARBA00023163"/>
    </source>
</evidence>
<evidence type="ECO:0000256" key="3">
    <source>
        <dbReference type="ARBA" id="ARBA00020182"/>
    </source>
</evidence>
<dbReference type="EnsemblMetazoa" id="XM_021061031.2">
    <property type="protein sequence ID" value="XP_020916690.1"/>
    <property type="gene ID" value="LOC110254074"/>
</dbReference>
<evidence type="ECO:0000256" key="7">
    <source>
        <dbReference type="ARBA" id="ARBA00022833"/>
    </source>
</evidence>
<evidence type="ECO:0000256" key="9">
    <source>
        <dbReference type="ARBA" id="ARBA00023159"/>
    </source>
</evidence>
<dbReference type="SUPFAM" id="SSF63393">
    <property type="entry name" value="RNA polymerase subunits"/>
    <property type="match status" value="1"/>
</dbReference>
<evidence type="ECO:0000313" key="15">
    <source>
        <dbReference type="Proteomes" id="UP000887567"/>
    </source>
</evidence>
<evidence type="ECO:0000256" key="8">
    <source>
        <dbReference type="ARBA" id="ARBA00023015"/>
    </source>
</evidence>
<organism evidence="14 15">
    <name type="scientific">Exaiptasia diaphana</name>
    <name type="common">Tropical sea anemone</name>
    <name type="synonym">Aiptasia pulchella</name>
    <dbReference type="NCBI Taxonomy" id="2652724"/>
    <lineage>
        <taxon>Eukaryota</taxon>
        <taxon>Metazoa</taxon>
        <taxon>Cnidaria</taxon>
        <taxon>Anthozoa</taxon>
        <taxon>Hexacorallia</taxon>
        <taxon>Actiniaria</taxon>
        <taxon>Aiptasiidae</taxon>
        <taxon>Exaiptasia</taxon>
    </lineage>
</organism>
<dbReference type="KEGG" id="epa:110254074"/>
<keyword evidence="11 12" id="KW-0539">Nucleus</keyword>
<dbReference type="PANTHER" id="PTHR12882:SF1">
    <property type="entry name" value="TRANSCRIPTION ELONGATION FACTOR SPT4"/>
    <property type="match status" value="1"/>
</dbReference>
<dbReference type="RefSeq" id="XP_020916690.1">
    <property type="nucleotide sequence ID" value="XM_021061031.2"/>
</dbReference>
<proteinExistence type="inferred from homology"/>
<keyword evidence="9" id="KW-0010">Activator</keyword>
<sequence length="117" mass="13335">MAMETVPKELRNLRACLNCSLIKTLEQFEYSGCDNCERYLRLKNNKENILSCTSPNFDGLVSMISPDDSWVARWQRIDNMAKGCYAVSVSGKLPGHVIRELKARGITYKSRDRTNLS</sequence>
<evidence type="ECO:0000313" key="14">
    <source>
        <dbReference type="EnsemblMetazoa" id="XP_020916690.1"/>
    </source>
</evidence>
<comment type="similarity">
    <text evidence="2 12">Belongs to the SPT4 family.</text>
</comment>
<keyword evidence="6" id="KW-0863">Zinc-finger</keyword>
<evidence type="ECO:0000256" key="6">
    <source>
        <dbReference type="ARBA" id="ARBA00022771"/>
    </source>
</evidence>
<dbReference type="GO" id="GO:0000993">
    <property type="term" value="F:RNA polymerase II complex binding"/>
    <property type="evidence" value="ECO:0007669"/>
    <property type="project" value="TreeGrafter"/>
</dbReference>
<dbReference type="OrthoDB" id="248751at2759"/>
<dbReference type="InterPro" id="IPR022800">
    <property type="entry name" value="Spt4/RpoE2_Znf"/>
</dbReference>
<evidence type="ECO:0000256" key="12">
    <source>
        <dbReference type="PIRNR" id="PIRNR025023"/>
    </source>
</evidence>
<evidence type="ECO:0000256" key="1">
    <source>
        <dbReference type="ARBA" id="ARBA00004123"/>
    </source>
</evidence>
<evidence type="ECO:0000256" key="4">
    <source>
        <dbReference type="ARBA" id="ARBA00022491"/>
    </source>
</evidence>
<evidence type="ECO:0000256" key="11">
    <source>
        <dbReference type="ARBA" id="ARBA00023242"/>
    </source>
</evidence>
<dbReference type="GeneID" id="110254074"/>
<dbReference type="OMA" id="FDGMIAV"/>
<evidence type="ECO:0000256" key="2">
    <source>
        <dbReference type="ARBA" id="ARBA00010464"/>
    </source>
</evidence>
<dbReference type="PANTHER" id="PTHR12882">
    <property type="entry name" value="SUPPRESSOR OF TY 4"/>
    <property type="match status" value="1"/>
</dbReference>
<reference evidence="14" key="1">
    <citation type="submission" date="2022-11" db="UniProtKB">
        <authorList>
            <consortium name="EnsemblMetazoa"/>
        </authorList>
    </citation>
    <scope>IDENTIFICATION</scope>
</reference>
<protein>
    <recommendedName>
        <fullName evidence="3 12">Transcription elongation factor SPT4</fullName>
    </recommendedName>
</protein>
<dbReference type="GO" id="GO:0006355">
    <property type="term" value="P:regulation of DNA-templated transcription"/>
    <property type="evidence" value="ECO:0007669"/>
    <property type="project" value="InterPro"/>
</dbReference>
<dbReference type="Proteomes" id="UP000887567">
    <property type="component" value="Unplaced"/>
</dbReference>
<dbReference type="PIRSF" id="PIRSF025023">
    <property type="entry name" value="Spt4"/>
    <property type="match status" value="1"/>
</dbReference>
<keyword evidence="15" id="KW-1185">Reference proteome</keyword>
<dbReference type="GO" id="GO:0032044">
    <property type="term" value="C:DSIF complex"/>
    <property type="evidence" value="ECO:0007669"/>
    <property type="project" value="TreeGrafter"/>
</dbReference>
<dbReference type="FunFam" id="3.30.40.210:FF:000001">
    <property type="entry name" value="Transcription elongation factor SPT4"/>
    <property type="match status" value="1"/>
</dbReference>